<name>A0A195DN84_9HYME</name>
<accession>A0A195DN84</accession>
<evidence type="ECO:0000256" key="1">
    <source>
        <dbReference type="SAM" id="MobiDB-lite"/>
    </source>
</evidence>
<reference evidence="2 3" key="1">
    <citation type="submission" date="2015-09" db="EMBL/GenBank/DDBJ databases">
        <title>Trachymyrmex cornetzi WGS genome.</title>
        <authorList>
            <person name="Nygaard S."/>
            <person name="Hu H."/>
            <person name="Boomsma J."/>
            <person name="Zhang G."/>
        </authorList>
    </citation>
    <scope>NUCLEOTIDE SEQUENCE [LARGE SCALE GENOMIC DNA]</scope>
    <source>
        <strain evidence="2">Tcor2-1</strain>
        <tissue evidence="2">Whole body</tissue>
    </source>
</reference>
<keyword evidence="3" id="KW-1185">Reference proteome</keyword>
<sequence length="67" mass="8244">MALSFVHEKCRKYERTSQKEREENRRKSPDETNSKRDVLLIILMPGVRLNERRSQTREAWCKFNYRE</sequence>
<proteinExistence type="predicted"/>
<evidence type="ECO:0000313" key="2">
    <source>
        <dbReference type="EMBL" id="KYN13959.1"/>
    </source>
</evidence>
<evidence type="ECO:0000313" key="3">
    <source>
        <dbReference type="Proteomes" id="UP000078492"/>
    </source>
</evidence>
<dbReference type="EMBL" id="KQ980734">
    <property type="protein sequence ID" value="KYN13959.1"/>
    <property type="molecule type" value="Genomic_DNA"/>
</dbReference>
<dbReference type="Proteomes" id="UP000078492">
    <property type="component" value="Unassembled WGS sequence"/>
</dbReference>
<gene>
    <name evidence="2" type="ORF">ALC57_14033</name>
</gene>
<protein>
    <submittedName>
        <fullName evidence="2">Uncharacterized protein</fullName>
    </submittedName>
</protein>
<feature type="region of interest" description="Disordered" evidence="1">
    <location>
        <begin position="1"/>
        <end position="35"/>
    </location>
</feature>
<organism evidence="2 3">
    <name type="scientific">Trachymyrmex cornetzi</name>
    <dbReference type="NCBI Taxonomy" id="471704"/>
    <lineage>
        <taxon>Eukaryota</taxon>
        <taxon>Metazoa</taxon>
        <taxon>Ecdysozoa</taxon>
        <taxon>Arthropoda</taxon>
        <taxon>Hexapoda</taxon>
        <taxon>Insecta</taxon>
        <taxon>Pterygota</taxon>
        <taxon>Neoptera</taxon>
        <taxon>Endopterygota</taxon>
        <taxon>Hymenoptera</taxon>
        <taxon>Apocrita</taxon>
        <taxon>Aculeata</taxon>
        <taxon>Formicoidea</taxon>
        <taxon>Formicidae</taxon>
        <taxon>Myrmicinae</taxon>
        <taxon>Trachymyrmex</taxon>
    </lineage>
</organism>
<dbReference type="AlphaFoldDB" id="A0A195DN84"/>